<organism evidence="1 2">
    <name type="scientific">Halobellus clavatus</name>
    <dbReference type="NCBI Taxonomy" id="660517"/>
    <lineage>
        <taxon>Archaea</taxon>
        <taxon>Methanobacteriati</taxon>
        <taxon>Methanobacteriota</taxon>
        <taxon>Stenosarchaea group</taxon>
        <taxon>Halobacteria</taxon>
        <taxon>Halobacteriales</taxon>
        <taxon>Haloferacaceae</taxon>
        <taxon>Halobellus</taxon>
    </lineage>
</organism>
<keyword evidence="1" id="KW-0378">Hydrolase</keyword>
<dbReference type="Proteomes" id="UP000199170">
    <property type="component" value="Unassembled WGS sequence"/>
</dbReference>
<dbReference type="EMBL" id="FNPB01000003">
    <property type="protein sequence ID" value="SDX88440.1"/>
    <property type="molecule type" value="Genomic_DNA"/>
</dbReference>
<dbReference type="RefSeq" id="WP_089766542.1">
    <property type="nucleotide sequence ID" value="NZ_FNPB01000003.1"/>
</dbReference>
<evidence type="ECO:0000313" key="1">
    <source>
        <dbReference type="EMBL" id="SDX88440.1"/>
    </source>
</evidence>
<proteinExistence type="predicted"/>
<dbReference type="STRING" id="660517.SAMN04487946_103295"/>
<keyword evidence="2" id="KW-1185">Reference proteome</keyword>
<dbReference type="InterPro" id="IPR002837">
    <property type="entry name" value="DUF123"/>
</dbReference>
<keyword evidence="1" id="KW-0255">Endonuclease</keyword>
<protein>
    <submittedName>
        <fullName evidence="1">Uri superfamily endonuclease</fullName>
    </submittedName>
</protein>
<sequence>MSDAGRPDSNIVDIDPVDVAAEDDAVGIGAGAAPPGTYVLLLSLPAAETVSIGALGTARMPPGAYAYVGSAFGSNGLARVDRHRRVAAGEHDVTHWHIDYLGGHPSTSLDGVVAAPHADVECRLASSLRAEEARLESAPVSGFGASDCDCPTHLFVADDVETLRSAVNDGFRDAVSGIAE</sequence>
<dbReference type="PANTHER" id="PTHR37460:SF1">
    <property type="entry name" value="ENDONUCLEASE III"/>
    <property type="match status" value="1"/>
</dbReference>
<gene>
    <name evidence="1" type="ORF">SAMN04487946_103295</name>
</gene>
<dbReference type="OrthoDB" id="17296at2157"/>
<accession>A0A1H3FBZ4</accession>
<evidence type="ECO:0000313" key="2">
    <source>
        <dbReference type="Proteomes" id="UP000199170"/>
    </source>
</evidence>
<reference evidence="2" key="1">
    <citation type="submission" date="2016-10" db="EMBL/GenBank/DDBJ databases">
        <authorList>
            <person name="Varghese N."/>
            <person name="Submissions S."/>
        </authorList>
    </citation>
    <scope>NUCLEOTIDE SEQUENCE [LARGE SCALE GENOMIC DNA]</scope>
    <source>
        <strain evidence="2">CGMCC 1.10118</strain>
    </source>
</reference>
<dbReference type="PANTHER" id="PTHR37460">
    <property type="entry name" value="ENDONUCLEASE III"/>
    <property type="match status" value="1"/>
</dbReference>
<keyword evidence="1" id="KW-0540">Nuclease</keyword>
<dbReference type="AlphaFoldDB" id="A0A1H3FBZ4"/>
<dbReference type="CDD" id="cd10441">
    <property type="entry name" value="GIY-YIG_COG1833"/>
    <property type="match status" value="1"/>
</dbReference>
<name>A0A1H3FBZ4_9EURY</name>
<dbReference type="GO" id="GO:0004519">
    <property type="term" value="F:endonuclease activity"/>
    <property type="evidence" value="ECO:0007669"/>
    <property type="project" value="UniProtKB-KW"/>
</dbReference>
<dbReference type="Pfam" id="PF01986">
    <property type="entry name" value="DUF123"/>
    <property type="match status" value="1"/>
</dbReference>